<evidence type="ECO:0000313" key="11">
    <source>
        <dbReference type="EMBL" id="QQG65353.1"/>
    </source>
</evidence>
<keyword evidence="5 9" id="KW-0812">Transmembrane</keyword>
<evidence type="ECO:0000256" key="4">
    <source>
        <dbReference type="ARBA" id="ARBA00022618"/>
    </source>
</evidence>
<proteinExistence type="predicted"/>
<sequence length="313" mass="34826">MPIYTPRQSSSRSRKGGRKFKIARGILAAFGGKKAATLKTAQSQTLVISAQRAWKWKLLWKNLLFVCILVGVVGCGLWVGVQLLLQSTVFRLTDIKIAGNRHASQRQVLDLAGLQQGGNLFHFDSKAAVARIETHPWIERAEIKINWPSAVEITVSELQPFALINVEHGKERRLRYLNRAGRIFSEAGQGQEIDFPVITGAHHEKDLAVDHLVAGSMAKAACQLLDLASRGNAIVPIQAISEVHLDAEQGIILYLVDRPFPIYFGTDRLQVKYNRLVKVLGQLYAKKQIDAVKEIRMDYLDDKVLVTGIQSDG</sequence>
<dbReference type="PROSITE" id="PS51779">
    <property type="entry name" value="POTRA"/>
    <property type="match status" value="1"/>
</dbReference>
<dbReference type="Pfam" id="PF03799">
    <property type="entry name" value="FtsQ_DivIB_C"/>
    <property type="match status" value="1"/>
</dbReference>
<evidence type="ECO:0000313" key="12">
    <source>
        <dbReference type="Proteomes" id="UP000596092"/>
    </source>
</evidence>
<gene>
    <name evidence="11" type="ORF">HP555_05465</name>
</gene>
<evidence type="ECO:0000256" key="5">
    <source>
        <dbReference type="ARBA" id="ARBA00022692"/>
    </source>
</evidence>
<dbReference type="PANTHER" id="PTHR35851">
    <property type="entry name" value="CELL DIVISION PROTEIN FTSQ"/>
    <property type="match status" value="1"/>
</dbReference>
<evidence type="ECO:0000256" key="3">
    <source>
        <dbReference type="ARBA" id="ARBA00022519"/>
    </source>
</evidence>
<protein>
    <submittedName>
        <fullName evidence="11">FtsQ-type POTRA domain-containing protein</fullName>
    </submittedName>
</protein>
<organism evidence="11 12">
    <name type="scientific">Desulfobulbus oligotrophicus</name>
    <dbReference type="NCBI Taxonomy" id="1909699"/>
    <lineage>
        <taxon>Bacteria</taxon>
        <taxon>Pseudomonadati</taxon>
        <taxon>Thermodesulfobacteriota</taxon>
        <taxon>Desulfobulbia</taxon>
        <taxon>Desulfobulbales</taxon>
        <taxon>Desulfobulbaceae</taxon>
        <taxon>Desulfobulbus</taxon>
    </lineage>
</organism>
<dbReference type="GO" id="GO:0090529">
    <property type="term" value="P:cell septum assembly"/>
    <property type="evidence" value="ECO:0007669"/>
    <property type="project" value="InterPro"/>
</dbReference>
<dbReference type="InterPro" id="IPR013685">
    <property type="entry name" value="POTRA_FtsQ_type"/>
</dbReference>
<keyword evidence="8" id="KW-0131">Cell cycle</keyword>
<keyword evidence="2" id="KW-1003">Cell membrane</keyword>
<dbReference type="Proteomes" id="UP000596092">
    <property type="component" value="Chromosome"/>
</dbReference>
<dbReference type="GO" id="GO:0016020">
    <property type="term" value="C:membrane"/>
    <property type="evidence" value="ECO:0007669"/>
    <property type="project" value="UniProtKB-SubCell"/>
</dbReference>
<dbReference type="KEGG" id="dog:HP555_05465"/>
<reference evidence="11 12" key="1">
    <citation type="submission" date="2020-05" db="EMBL/GenBank/DDBJ databases">
        <title>Complete genome of Desulfobulbus oligotrophicus.</title>
        <authorList>
            <person name="Podar M."/>
        </authorList>
    </citation>
    <scope>NUCLEOTIDE SEQUENCE [LARGE SCALE GENOMIC DNA]</scope>
    <source>
        <strain evidence="11 12">Prop6</strain>
    </source>
</reference>
<accession>A0A7T5VCH2</accession>
<evidence type="ECO:0000256" key="9">
    <source>
        <dbReference type="SAM" id="Phobius"/>
    </source>
</evidence>
<name>A0A7T5VCH2_9BACT</name>
<dbReference type="RefSeq" id="WP_199264176.1">
    <property type="nucleotide sequence ID" value="NZ_CP054140.1"/>
</dbReference>
<evidence type="ECO:0000256" key="6">
    <source>
        <dbReference type="ARBA" id="ARBA00022989"/>
    </source>
</evidence>
<dbReference type="InterPro" id="IPR005548">
    <property type="entry name" value="Cell_div_FtsQ/DivIB_C"/>
</dbReference>
<keyword evidence="6 9" id="KW-1133">Transmembrane helix</keyword>
<keyword evidence="12" id="KW-1185">Reference proteome</keyword>
<keyword evidence="3" id="KW-0997">Cell inner membrane</keyword>
<evidence type="ECO:0000259" key="10">
    <source>
        <dbReference type="PROSITE" id="PS51779"/>
    </source>
</evidence>
<evidence type="ECO:0000256" key="2">
    <source>
        <dbReference type="ARBA" id="ARBA00022475"/>
    </source>
</evidence>
<dbReference type="EMBL" id="CP054140">
    <property type="protein sequence ID" value="QQG65353.1"/>
    <property type="molecule type" value="Genomic_DNA"/>
</dbReference>
<comment type="subcellular location">
    <subcellularLocation>
        <location evidence="1">Membrane</location>
    </subcellularLocation>
</comment>
<keyword evidence="4" id="KW-0132">Cell division</keyword>
<evidence type="ECO:0000256" key="8">
    <source>
        <dbReference type="ARBA" id="ARBA00023306"/>
    </source>
</evidence>
<dbReference type="Gene3D" id="3.10.20.310">
    <property type="entry name" value="membrane protein fhac"/>
    <property type="match status" value="1"/>
</dbReference>
<feature type="domain" description="POTRA" evidence="10">
    <location>
        <begin position="90"/>
        <end position="158"/>
    </location>
</feature>
<evidence type="ECO:0000256" key="1">
    <source>
        <dbReference type="ARBA" id="ARBA00004370"/>
    </source>
</evidence>
<keyword evidence="7 9" id="KW-0472">Membrane</keyword>
<feature type="transmembrane region" description="Helical" evidence="9">
    <location>
        <begin position="62"/>
        <end position="85"/>
    </location>
</feature>
<dbReference type="AlphaFoldDB" id="A0A7T5VCH2"/>
<dbReference type="PANTHER" id="PTHR35851:SF1">
    <property type="entry name" value="CELL DIVISION PROTEIN FTSQ"/>
    <property type="match status" value="1"/>
</dbReference>
<dbReference type="InterPro" id="IPR034746">
    <property type="entry name" value="POTRA"/>
</dbReference>
<dbReference type="InterPro" id="IPR026579">
    <property type="entry name" value="FtsQ"/>
</dbReference>
<dbReference type="Pfam" id="PF08478">
    <property type="entry name" value="POTRA_1"/>
    <property type="match status" value="1"/>
</dbReference>
<evidence type="ECO:0000256" key="7">
    <source>
        <dbReference type="ARBA" id="ARBA00023136"/>
    </source>
</evidence>